<dbReference type="Pfam" id="PF00483">
    <property type="entry name" value="NTP_transferase"/>
    <property type="match status" value="1"/>
</dbReference>
<dbReference type="OrthoDB" id="9801810at2"/>
<dbReference type="STRING" id="1136941.ACH46_06900"/>
<dbReference type="CDD" id="cd04181">
    <property type="entry name" value="NTP_transferase"/>
    <property type="match status" value="1"/>
</dbReference>
<dbReference type="Proteomes" id="UP000063789">
    <property type="component" value="Chromosome"/>
</dbReference>
<gene>
    <name evidence="4" type="ORF">ACH46_06900</name>
</gene>
<dbReference type="InterPro" id="IPR029044">
    <property type="entry name" value="Nucleotide-diphossugar_trans"/>
</dbReference>
<dbReference type="Pfam" id="PF25087">
    <property type="entry name" value="GMPPB_C"/>
    <property type="match status" value="1"/>
</dbReference>
<name>A0A0N9N858_9ACTN</name>
<accession>A0A0N9N858</accession>
<reference evidence="5" key="1">
    <citation type="submission" date="2015-06" db="EMBL/GenBank/DDBJ databases">
        <title>Complete genome sequence and metabolic analysis of phthalate degradation pathway in Gordonia sp. QH-11.</title>
        <authorList>
            <person name="Jin D."/>
            <person name="Kong X."/>
            <person name="Bai Z."/>
        </authorList>
    </citation>
    <scope>NUCLEOTIDE SEQUENCE [LARGE SCALE GENOMIC DNA]</scope>
    <source>
        <strain evidence="5">QH-11</strain>
    </source>
</reference>
<dbReference type="Gene3D" id="2.160.10.10">
    <property type="entry name" value="Hexapeptide repeat proteins"/>
    <property type="match status" value="1"/>
</dbReference>
<dbReference type="InterPro" id="IPR050486">
    <property type="entry name" value="Mannose-1P_guanyltransferase"/>
</dbReference>
<comment type="similarity">
    <text evidence="1">Belongs to the transferase hexapeptide repeat family.</text>
</comment>
<evidence type="ECO:0000313" key="4">
    <source>
        <dbReference type="EMBL" id="ALG84281.1"/>
    </source>
</evidence>
<dbReference type="RefSeq" id="WP_062392262.1">
    <property type="nucleotide sequence ID" value="NZ_CP011853.1"/>
</dbReference>
<evidence type="ECO:0000259" key="3">
    <source>
        <dbReference type="Pfam" id="PF25087"/>
    </source>
</evidence>
<organism evidence="4 5">
    <name type="scientific">Gordonia phthalatica</name>
    <dbReference type="NCBI Taxonomy" id="1136941"/>
    <lineage>
        <taxon>Bacteria</taxon>
        <taxon>Bacillati</taxon>
        <taxon>Actinomycetota</taxon>
        <taxon>Actinomycetes</taxon>
        <taxon>Mycobacteriales</taxon>
        <taxon>Gordoniaceae</taxon>
        <taxon>Gordonia</taxon>
    </lineage>
</organism>
<reference evidence="4 5" key="2">
    <citation type="journal article" date="2017" name="Int. J. Syst. Evol. Microbiol.">
        <title>Gordonia phthalatica sp. nov., a di-n-butyl phthalate-degrading bacterium isolated from activated sludge.</title>
        <authorList>
            <person name="Jin D."/>
            <person name="Kong X."/>
            <person name="Jia M."/>
            <person name="Yu X."/>
            <person name="Wang X."/>
            <person name="Zhuang X."/>
            <person name="Deng Y."/>
            <person name="Bai Z."/>
        </authorList>
    </citation>
    <scope>NUCLEOTIDE SEQUENCE [LARGE SCALE GENOMIC DNA]</scope>
    <source>
        <strain evidence="4 5">QH-11</strain>
    </source>
</reference>
<dbReference type="SUPFAM" id="SSF53448">
    <property type="entry name" value="Nucleotide-diphospho-sugar transferases"/>
    <property type="match status" value="1"/>
</dbReference>
<keyword evidence="5" id="KW-1185">Reference proteome</keyword>
<dbReference type="KEGG" id="goq:ACH46_06900"/>
<sequence length="371" mass="38669">MSAAHDTVDKEGNAVSSPVQALVLVGGKGTRLRPLTLSAPKPMLPTAGTPFLTHLLSRIREAGITDVVLGTSYQAHVFADHYGDGSALGLNLSYITEDVPLGTGGGIRNVYDALTADTILVFNGDVLGGTDIRDVLETHQSSGAEVTLHLVRVGDPRAFGCVPTDANGRVTAFLEKTQDPPTNQINAGTYVFQRSVIGEIPAGRPVSVEREVFPSILAQGRHIQAHVDDAYWRDMGTPEDFVRGSADLVRGIAPSAALAKPCGESLVLDGADVARDAVLIGGTVVGRGARIGSGARLDGAVVFDGASVEAGAVVERSIVGFDAVVGSHALVRDTVIGDRAVVGARCELLRGARVWPGVEIPDNGIRFSTDV</sequence>
<evidence type="ECO:0000313" key="5">
    <source>
        <dbReference type="Proteomes" id="UP000063789"/>
    </source>
</evidence>
<dbReference type="PATRIC" id="fig|1136941.3.peg.1415"/>
<feature type="domain" description="Mannose-1-phosphate guanyltransferase C-terminal" evidence="3">
    <location>
        <begin position="263"/>
        <end position="361"/>
    </location>
</feature>
<dbReference type="AlphaFoldDB" id="A0A0N9N858"/>
<dbReference type="EMBL" id="CP011853">
    <property type="protein sequence ID" value="ALG84281.1"/>
    <property type="molecule type" value="Genomic_DNA"/>
</dbReference>
<dbReference type="InterPro" id="IPR056729">
    <property type="entry name" value="GMPPB_C"/>
</dbReference>
<evidence type="ECO:0000256" key="1">
    <source>
        <dbReference type="ARBA" id="ARBA00007274"/>
    </source>
</evidence>
<dbReference type="InterPro" id="IPR005835">
    <property type="entry name" value="NTP_transferase_dom"/>
</dbReference>
<dbReference type="PANTHER" id="PTHR22572">
    <property type="entry name" value="SUGAR-1-PHOSPHATE GUANYL TRANSFERASE"/>
    <property type="match status" value="1"/>
</dbReference>
<evidence type="ECO:0000259" key="2">
    <source>
        <dbReference type="Pfam" id="PF00483"/>
    </source>
</evidence>
<feature type="domain" description="Nucleotidyl transferase" evidence="2">
    <location>
        <begin position="21"/>
        <end position="248"/>
    </location>
</feature>
<dbReference type="Gene3D" id="3.90.550.10">
    <property type="entry name" value="Spore Coat Polysaccharide Biosynthesis Protein SpsA, Chain A"/>
    <property type="match status" value="1"/>
</dbReference>
<proteinExistence type="inferred from homology"/>
<protein>
    <submittedName>
        <fullName evidence="4">GDP-mannose pyrophosphorylase</fullName>
    </submittedName>
</protein>